<name>A0A091DJ84_FUKDA</name>
<protein>
    <submittedName>
        <fullName evidence="4">Protein mab-21-like 3</fullName>
    </submittedName>
</protein>
<keyword evidence="5" id="KW-1185">Reference proteome</keyword>
<organism evidence="4 5">
    <name type="scientific">Fukomys damarensis</name>
    <name type="common">Damaraland mole rat</name>
    <name type="synonym">Cryptomys damarensis</name>
    <dbReference type="NCBI Taxonomy" id="885580"/>
    <lineage>
        <taxon>Eukaryota</taxon>
        <taxon>Metazoa</taxon>
        <taxon>Chordata</taxon>
        <taxon>Craniata</taxon>
        <taxon>Vertebrata</taxon>
        <taxon>Euteleostomi</taxon>
        <taxon>Mammalia</taxon>
        <taxon>Eutheria</taxon>
        <taxon>Euarchontoglires</taxon>
        <taxon>Glires</taxon>
        <taxon>Rodentia</taxon>
        <taxon>Hystricomorpha</taxon>
        <taxon>Bathyergidae</taxon>
        <taxon>Fukomys</taxon>
    </lineage>
</organism>
<dbReference type="InterPro" id="IPR024810">
    <property type="entry name" value="MAB21L/cGLR"/>
</dbReference>
<dbReference type="Gene3D" id="1.10.1410.40">
    <property type="match status" value="1"/>
</dbReference>
<dbReference type="Pfam" id="PF20266">
    <property type="entry name" value="Mab-21_C"/>
    <property type="match status" value="1"/>
</dbReference>
<evidence type="ECO:0000259" key="2">
    <source>
        <dbReference type="Pfam" id="PF03281"/>
    </source>
</evidence>
<evidence type="ECO:0000313" key="4">
    <source>
        <dbReference type="EMBL" id="KFO30325.1"/>
    </source>
</evidence>
<gene>
    <name evidence="4" type="ORF">H920_08254</name>
</gene>
<dbReference type="PANTHER" id="PTHR10656">
    <property type="entry name" value="CELL FATE DETERMINING PROTEIN MAB21-RELATED"/>
    <property type="match status" value="1"/>
</dbReference>
<dbReference type="AlphaFoldDB" id="A0A091DJ84"/>
<accession>A0A091DJ84</accession>
<comment type="similarity">
    <text evidence="1">Belongs to the mab-21 family.</text>
</comment>
<dbReference type="eggNOG" id="KOG3963">
    <property type="taxonomic scope" value="Eukaryota"/>
</dbReference>
<feature type="domain" description="Mab-21-like HhH/H2TH-like" evidence="3">
    <location>
        <begin position="319"/>
        <end position="415"/>
    </location>
</feature>
<reference evidence="4 5" key="1">
    <citation type="submission" date="2013-11" db="EMBL/GenBank/DDBJ databases">
        <title>The Damaraland mole rat (Fukomys damarensis) genome and evolution of African mole rats.</title>
        <authorList>
            <person name="Gladyshev V.N."/>
            <person name="Fang X."/>
        </authorList>
    </citation>
    <scope>NUCLEOTIDE SEQUENCE [LARGE SCALE GENOMIC DNA]</scope>
    <source>
        <tissue evidence="4">Liver</tissue>
    </source>
</reference>
<dbReference type="OrthoDB" id="5947963at2759"/>
<dbReference type="EMBL" id="KN122452">
    <property type="protein sequence ID" value="KFO30325.1"/>
    <property type="molecule type" value="Genomic_DNA"/>
</dbReference>
<evidence type="ECO:0000259" key="3">
    <source>
        <dbReference type="Pfam" id="PF20266"/>
    </source>
</evidence>
<dbReference type="OMA" id="WSKKARW"/>
<dbReference type="Pfam" id="PF03281">
    <property type="entry name" value="Mab-21"/>
    <property type="match status" value="1"/>
</dbReference>
<dbReference type="STRING" id="885580.ENSFDAP00000023098"/>
<evidence type="ECO:0000313" key="5">
    <source>
        <dbReference type="Proteomes" id="UP000028990"/>
    </source>
</evidence>
<sequence>MDSPLQLANENLSEEIKRQVPGPFTQFQRNFIQTVSLLGKLPTRVLHCKKPHAAVALLRIDQEAMKSLTEEDKGDLLLSKVDFRHQRIAQTVEEVQKVIHQLTTEISHQDSRFQVVPYRDTYNGNIKVLAPGHFLIMVPVRGLAGYREVREQRWRYYNLKGSRLSCPLRAPEGLQQWLQVEQFTKSMWQWHEADVNIEGDIVPAKVLQVFQKLVEKAITTCHLSGKVSLLSSSSAVWLAVETSVCPVEIELAPTVEIPSAWPEKAQWPRCMKRWPSPERAECIKSFGFSLLARSNYHWQLNFSQAEQVLLQQLDEDGGCRRHCFRVLRQLTEDVWCPGGQPAITAHHLQMVLFWTCEKYPHRKDWQDLESALRRLVRKLHKCVSQRFLKHYFAPRSNLLHSASSGDLDALAQKLAFFLKSPQISLP</sequence>
<dbReference type="InterPro" id="IPR046906">
    <property type="entry name" value="Mab-21_HhH/H2TH-like"/>
</dbReference>
<dbReference type="PANTHER" id="PTHR10656:SF30">
    <property type="entry name" value="PROTEIN MAB-21-LIKE 3"/>
    <property type="match status" value="1"/>
</dbReference>
<dbReference type="SMART" id="SM01265">
    <property type="entry name" value="Mab-21"/>
    <property type="match status" value="1"/>
</dbReference>
<dbReference type="InterPro" id="IPR046903">
    <property type="entry name" value="Mab-21-like_nuc_Trfase"/>
</dbReference>
<dbReference type="Gene3D" id="3.30.460.90">
    <property type="match status" value="1"/>
</dbReference>
<dbReference type="Proteomes" id="UP000028990">
    <property type="component" value="Unassembled WGS sequence"/>
</dbReference>
<evidence type="ECO:0000256" key="1">
    <source>
        <dbReference type="ARBA" id="ARBA00008307"/>
    </source>
</evidence>
<feature type="domain" description="Mab-21-like nucleotidyltransferase" evidence="2">
    <location>
        <begin position="122"/>
        <end position="312"/>
    </location>
</feature>
<proteinExistence type="inferred from homology"/>